<dbReference type="EC" id="3.6.1.-" evidence="11"/>
<dbReference type="GO" id="GO:0005524">
    <property type="term" value="F:ATP binding"/>
    <property type="evidence" value="ECO:0007669"/>
    <property type="project" value="UniProtKB-UniRule"/>
</dbReference>
<evidence type="ECO:0000256" key="3">
    <source>
        <dbReference type="ARBA" id="ARBA00022741"/>
    </source>
</evidence>
<dbReference type="GO" id="GO:0016887">
    <property type="term" value="F:ATP hydrolysis activity"/>
    <property type="evidence" value="ECO:0007669"/>
    <property type="project" value="UniProtKB-UniRule"/>
</dbReference>
<evidence type="ECO:0000256" key="2">
    <source>
        <dbReference type="ARBA" id="ARBA00022737"/>
    </source>
</evidence>
<evidence type="ECO:0000256" key="9">
    <source>
        <dbReference type="ARBA" id="ARBA00049360"/>
    </source>
</evidence>
<comment type="subcellular location">
    <subcellularLocation>
        <location evidence="11">Cytoplasm</location>
    </subcellularLocation>
    <text evidence="11">Associates with ribosomes.</text>
</comment>
<dbReference type="GO" id="GO:0003677">
    <property type="term" value="F:DNA binding"/>
    <property type="evidence" value="ECO:0007669"/>
    <property type="project" value="UniProtKB-UniRule"/>
</dbReference>
<keyword evidence="7 11" id="KW-0238">DNA-binding</keyword>
<evidence type="ECO:0000256" key="1">
    <source>
        <dbReference type="ARBA" id="ARBA00022490"/>
    </source>
</evidence>
<dbReference type="CDD" id="cd03221">
    <property type="entry name" value="ABCF_EF-3"/>
    <property type="match status" value="2"/>
</dbReference>
<keyword evidence="11" id="KW-0175">Coiled coil</keyword>
<dbReference type="FunFam" id="3.40.50.300:FF:000309">
    <property type="entry name" value="ABC transporter ATP-binding protein"/>
    <property type="match status" value="1"/>
</dbReference>
<dbReference type="HAMAP" id="MF_00848">
    <property type="entry name" value="Uup"/>
    <property type="match status" value="1"/>
</dbReference>
<proteinExistence type="inferred from homology"/>
<dbReference type="InterPro" id="IPR051309">
    <property type="entry name" value="ABCF_ATPase"/>
</dbReference>
<dbReference type="PROSITE" id="PS50893">
    <property type="entry name" value="ABC_TRANSPORTER_2"/>
    <property type="match status" value="2"/>
</dbReference>
<dbReference type="RefSeq" id="WP_115315604.1">
    <property type="nucleotide sequence ID" value="NZ_LWIF01000001.1"/>
</dbReference>
<dbReference type="InterPro" id="IPR043686">
    <property type="entry name" value="Uup"/>
</dbReference>
<keyword evidence="6 11" id="KW-0067">ATP-binding</keyword>
<comment type="similarity">
    <text evidence="10 11">Belongs to the ABC transporter superfamily. ABCF family. Uup subfamily.</text>
</comment>
<feature type="coiled-coil region" evidence="11">
    <location>
        <begin position="578"/>
        <end position="639"/>
    </location>
</feature>
<dbReference type="AlphaFoldDB" id="A0A379C9Q4"/>
<organism evidence="13 14">
    <name type="scientific">Phocoenobacter uteri</name>
    <dbReference type="NCBI Taxonomy" id="146806"/>
    <lineage>
        <taxon>Bacteria</taxon>
        <taxon>Pseudomonadati</taxon>
        <taxon>Pseudomonadota</taxon>
        <taxon>Gammaproteobacteria</taxon>
        <taxon>Pasteurellales</taxon>
        <taxon>Pasteurellaceae</taxon>
        <taxon>Phocoenobacter</taxon>
    </lineage>
</organism>
<dbReference type="InterPro" id="IPR032524">
    <property type="entry name" value="ABC_tran_C"/>
</dbReference>
<reference evidence="13 14" key="1">
    <citation type="submission" date="2018-06" db="EMBL/GenBank/DDBJ databases">
        <authorList>
            <consortium name="Pathogen Informatics"/>
            <person name="Doyle S."/>
        </authorList>
    </citation>
    <scope>NUCLEOTIDE SEQUENCE [LARGE SCALE GENOMIC DNA]</scope>
    <source>
        <strain evidence="13 14">NCTC12872</strain>
    </source>
</reference>
<dbReference type="Proteomes" id="UP000255417">
    <property type="component" value="Unassembled WGS sequence"/>
</dbReference>
<dbReference type="NCBIfam" id="NF008358">
    <property type="entry name" value="PRK11147.1"/>
    <property type="match status" value="1"/>
</dbReference>
<evidence type="ECO:0000256" key="10">
    <source>
        <dbReference type="ARBA" id="ARBA00061478"/>
    </source>
</evidence>
<keyword evidence="14" id="KW-1185">Reference proteome</keyword>
<dbReference type="SUPFAM" id="SSF52540">
    <property type="entry name" value="P-loop containing nucleoside triphosphate hydrolases"/>
    <property type="match status" value="2"/>
</dbReference>
<evidence type="ECO:0000313" key="14">
    <source>
        <dbReference type="Proteomes" id="UP000255417"/>
    </source>
</evidence>
<keyword evidence="4 11" id="KW-0227">DNA damage</keyword>
<feature type="binding site" evidence="11">
    <location>
        <begin position="352"/>
        <end position="359"/>
    </location>
    <ligand>
        <name>ATP</name>
        <dbReference type="ChEBI" id="CHEBI:30616"/>
        <label>2</label>
    </ligand>
</feature>
<dbReference type="Gene3D" id="1.10.287.380">
    <property type="entry name" value="Valyl-tRNA synthetase, C-terminal domain"/>
    <property type="match status" value="1"/>
</dbReference>
<dbReference type="Pfam" id="PF16326">
    <property type="entry name" value="ABC_tran_CTD"/>
    <property type="match status" value="1"/>
</dbReference>
<keyword evidence="3 11" id="KW-0547">Nucleotide-binding</keyword>
<evidence type="ECO:0000256" key="8">
    <source>
        <dbReference type="ARBA" id="ARBA00023204"/>
    </source>
</evidence>
<dbReference type="NCBIfam" id="NF000355">
    <property type="entry name" value="ribo_prot_ABC_F"/>
    <property type="match status" value="1"/>
</dbReference>
<dbReference type="Gene3D" id="3.40.50.300">
    <property type="entry name" value="P-loop containing nucleotide triphosphate hydrolases"/>
    <property type="match status" value="2"/>
</dbReference>
<feature type="domain" description="ABC transporter" evidence="12">
    <location>
        <begin position="320"/>
        <end position="537"/>
    </location>
</feature>
<keyword evidence="2 11" id="KW-0677">Repeat</keyword>
<dbReference type="FunFam" id="3.40.50.300:FF:000011">
    <property type="entry name" value="Putative ABC transporter ATP-binding component"/>
    <property type="match status" value="1"/>
</dbReference>
<dbReference type="InterPro" id="IPR037118">
    <property type="entry name" value="Val-tRNA_synth_C_sf"/>
</dbReference>
<evidence type="ECO:0000256" key="5">
    <source>
        <dbReference type="ARBA" id="ARBA00022801"/>
    </source>
</evidence>
<dbReference type="PANTHER" id="PTHR42855">
    <property type="entry name" value="ABC TRANSPORTER ATP-BINDING SUBUNIT"/>
    <property type="match status" value="1"/>
</dbReference>
<dbReference type="GO" id="GO:0006281">
    <property type="term" value="P:DNA repair"/>
    <property type="evidence" value="ECO:0007669"/>
    <property type="project" value="UniProtKB-KW"/>
</dbReference>
<dbReference type="GO" id="GO:0005737">
    <property type="term" value="C:cytoplasm"/>
    <property type="evidence" value="ECO:0007669"/>
    <property type="project" value="UniProtKB-SubCell"/>
</dbReference>
<dbReference type="InterPro" id="IPR027417">
    <property type="entry name" value="P-loop_NTPase"/>
</dbReference>
<evidence type="ECO:0000313" key="13">
    <source>
        <dbReference type="EMBL" id="SUB59112.1"/>
    </source>
</evidence>
<comment type="function">
    <text evidence="11">Probably plays a role in ribosome assembly or function. May be involved in resolution of branched DNA intermediates that result from template switching in postreplication gaps. Binds DNA and has ATPase activity.</text>
</comment>
<evidence type="ECO:0000256" key="7">
    <source>
        <dbReference type="ARBA" id="ARBA00023125"/>
    </source>
</evidence>
<evidence type="ECO:0000256" key="11">
    <source>
        <dbReference type="HAMAP-Rule" id="MF_00848"/>
    </source>
</evidence>
<keyword evidence="1 11" id="KW-0963">Cytoplasm</keyword>
<dbReference type="Pfam" id="PF00005">
    <property type="entry name" value="ABC_tran"/>
    <property type="match status" value="2"/>
</dbReference>
<evidence type="ECO:0000256" key="4">
    <source>
        <dbReference type="ARBA" id="ARBA00022763"/>
    </source>
</evidence>
<dbReference type="PANTHER" id="PTHR42855:SF1">
    <property type="entry name" value="ABC TRANSPORTER DOMAIN-CONTAINING PROTEIN"/>
    <property type="match status" value="1"/>
</dbReference>
<dbReference type="PROSITE" id="PS00211">
    <property type="entry name" value="ABC_TRANSPORTER_1"/>
    <property type="match status" value="1"/>
</dbReference>
<dbReference type="SMART" id="SM00382">
    <property type="entry name" value="AAA"/>
    <property type="match status" value="2"/>
</dbReference>
<name>A0A379C9Q4_9PAST</name>
<protein>
    <recommendedName>
        <fullName evidence="11">ATP-binding protein Uup</fullName>
        <ecNumber evidence="11">3.6.1.-</ecNumber>
    </recommendedName>
</protein>
<feature type="binding site" evidence="11">
    <location>
        <begin position="36"/>
        <end position="43"/>
    </location>
    <ligand>
        <name>ATP</name>
        <dbReference type="ChEBI" id="CHEBI:30616"/>
        <label>1</label>
    </ligand>
</feature>
<gene>
    <name evidence="11" type="primary">uup</name>
    <name evidence="13" type="ORF">NCTC12872_01087</name>
</gene>
<accession>A0A379C9Q4</accession>
<dbReference type="InterPro" id="IPR003593">
    <property type="entry name" value="AAA+_ATPase"/>
</dbReference>
<dbReference type="InterPro" id="IPR017871">
    <property type="entry name" value="ABC_transporter-like_CS"/>
</dbReference>
<evidence type="ECO:0000259" key="12">
    <source>
        <dbReference type="PROSITE" id="PS50893"/>
    </source>
</evidence>
<dbReference type="GO" id="GO:0043022">
    <property type="term" value="F:ribosome binding"/>
    <property type="evidence" value="ECO:0007669"/>
    <property type="project" value="UniProtKB-UniRule"/>
</dbReference>
<evidence type="ECO:0000256" key="6">
    <source>
        <dbReference type="ARBA" id="ARBA00022840"/>
    </source>
</evidence>
<dbReference type="EMBL" id="UGTA01000001">
    <property type="protein sequence ID" value="SUB59112.1"/>
    <property type="molecule type" value="Genomic_DNA"/>
</dbReference>
<feature type="domain" description="ABC transporter" evidence="12">
    <location>
        <begin position="4"/>
        <end position="253"/>
    </location>
</feature>
<keyword evidence="5 11" id="KW-0378">Hydrolase</keyword>
<dbReference type="Pfam" id="PF12848">
    <property type="entry name" value="ABC_tran_Xtn"/>
    <property type="match status" value="1"/>
</dbReference>
<keyword evidence="8 11" id="KW-0234">DNA repair</keyword>
<dbReference type="InterPro" id="IPR032781">
    <property type="entry name" value="ABC_tran_Xtn"/>
</dbReference>
<sequence length="644" mass="73425">MALLNLSNAFLGFGNQPLLDHSELHIEPNERVCLVGRNGAGKSTLMKVLAGEVKLDDGSLIVEKDIVIARLEQDPPRHIQDTVFDYVAEGVAHLADLLKEYHHILTQMQTDYSDQLMNELSQVQAKLEHGDGWRFENKIQDTLKILELNPDMRLCELSGGWVRRAALARALVSDPDILLLDEPTNHLDIDAIAWLENLLLEFKGSIIFISHDRSFIRKMATRIVDLDRGKLISYSGDYDTYLNTKEEDLRVEALQNELFDKKLAQEEVWIRQGIKARRTRNEGRVRALKALRQERQQRREVQGNVKVTVDNRVRSGKIVFEMENVNYSIENKVLLKDFSTVIQRGDKIALVGTNGCGKTTFIKLLLEQLQPTSGTVHCGTKLEVAYFDQHRAELDLEKTVMDNVAEGKQDVEVNGVKRHVLGYLQDFLFPPQRARTPVKALSGGEKNRLLLAKLLLKPNNLLILDEPTNDLDVETLELLEEMLTNYQGTLIIVSHDRQFIDNTATECYFFEGDGVVNKYVGGYFDAKQQQDNVFATREKSQKVAQKAPLKKEEPKQAVVSPSKNAKKVKLSYKENLELESLPQKMEQLETEIETLQQEVNSAEFFAREASYTKAQLQKLADKEQELEQAFERWETLENIKNGVI</sequence>
<dbReference type="OrthoDB" id="9762051at2"/>
<dbReference type="InterPro" id="IPR003439">
    <property type="entry name" value="ABC_transporter-like_ATP-bd"/>
</dbReference>
<comment type="catalytic activity">
    <reaction evidence="9 11">
        <text>ATP + H2O = ADP + phosphate + H(+)</text>
        <dbReference type="Rhea" id="RHEA:13065"/>
        <dbReference type="ChEBI" id="CHEBI:15377"/>
        <dbReference type="ChEBI" id="CHEBI:15378"/>
        <dbReference type="ChEBI" id="CHEBI:30616"/>
        <dbReference type="ChEBI" id="CHEBI:43474"/>
        <dbReference type="ChEBI" id="CHEBI:456216"/>
    </reaction>
</comment>